<dbReference type="InterPro" id="IPR018060">
    <property type="entry name" value="HTH_AraC"/>
</dbReference>
<evidence type="ECO:0000313" key="6">
    <source>
        <dbReference type="Proteomes" id="UP000887023"/>
    </source>
</evidence>
<dbReference type="Gene3D" id="1.10.10.60">
    <property type="entry name" value="Homeodomain-like"/>
    <property type="match status" value="1"/>
</dbReference>
<dbReference type="InterPro" id="IPR009057">
    <property type="entry name" value="Homeodomain-like_sf"/>
</dbReference>
<feature type="domain" description="HTH araC/xylS-type" evidence="4">
    <location>
        <begin position="228"/>
        <end position="326"/>
    </location>
</feature>
<reference evidence="5" key="1">
    <citation type="submission" date="2021-07" db="EMBL/GenBank/DDBJ databases">
        <title>Candidatus Kaistella beijingensis sp. nov. isolated from a municipal wastewater treatment plant is involved in sludge foaming.</title>
        <authorList>
            <person name="Song Y."/>
            <person name="Liu S.-J."/>
        </authorList>
    </citation>
    <scope>NUCLEOTIDE SEQUENCE</scope>
    <source>
        <strain evidence="5">DSM 43998</strain>
    </source>
</reference>
<dbReference type="EMBL" id="CP079105">
    <property type="protein sequence ID" value="QXQ13581.1"/>
    <property type="molecule type" value="Genomic_DNA"/>
</dbReference>
<dbReference type="Proteomes" id="UP000887023">
    <property type="component" value="Chromosome"/>
</dbReference>
<dbReference type="SMART" id="SM00342">
    <property type="entry name" value="HTH_ARAC"/>
    <property type="match status" value="1"/>
</dbReference>
<dbReference type="SUPFAM" id="SSF46689">
    <property type="entry name" value="Homeodomain-like"/>
    <property type="match status" value="1"/>
</dbReference>
<dbReference type="Pfam" id="PF12625">
    <property type="entry name" value="Arabinose_bd"/>
    <property type="match status" value="1"/>
</dbReference>
<keyword evidence="2" id="KW-0238">DNA-binding</keyword>
<dbReference type="InterPro" id="IPR032687">
    <property type="entry name" value="AraC-type_N"/>
</dbReference>
<sequence length="331" mass="36621">MAIQFVRSALQSAQLHGLDVTAALTLASITPELLGQDSTRVTREQANRVVQALWNATNDELAGFGPKPIPRGTFRMMTLGVIHAPDLREALRRLVEFSRIAAGFDAVETFDDSGQVRLALYPGGRSEADHLVVDIIIAVFHRFASWLIGERIQLNSVELPGATPPYAADYLLIYGTAPCFGAPAGGIMFDTVYLDKPVIRAEAELFEFLRAAPNDLLFRNDYNPTTSSRVRKILERTSDDEAVNAPDVATRLHISPQHLRRLLREEGTTFRDIKEEILRDEAIASLVTGSESIEQLSDRLGFSEPSAFRRAFRRWTGSPPGAYRPSTSPSD</sequence>
<dbReference type="RefSeq" id="WP_169797554.1">
    <property type="nucleotide sequence ID" value="NZ_CBCRUZ010000007.1"/>
</dbReference>
<name>A0ABX8S8I0_9ACTN</name>
<evidence type="ECO:0000256" key="1">
    <source>
        <dbReference type="ARBA" id="ARBA00023015"/>
    </source>
</evidence>
<dbReference type="PROSITE" id="PS01124">
    <property type="entry name" value="HTH_ARAC_FAMILY_2"/>
    <property type="match status" value="1"/>
</dbReference>
<dbReference type="Pfam" id="PF12833">
    <property type="entry name" value="HTH_18"/>
    <property type="match status" value="1"/>
</dbReference>
<evidence type="ECO:0000259" key="4">
    <source>
        <dbReference type="PROSITE" id="PS01124"/>
    </source>
</evidence>
<evidence type="ECO:0000256" key="2">
    <source>
        <dbReference type="ARBA" id="ARBA00023125"/>
    </source>
</evidence>
<evidence type="ECO:0000256" key="3">
    <source>
        <dbReference type="ARBA" id="ARBA00023163"/>
    </source>
</evidence>
<gene>
    <name evidence="5" type="ORF">KV203_17480</name>
</gene>
<keyword evidence="6" id="KW-1185">Reference proteome</keyword>
<evidence type="ECO:0000313" key="5">
    <source>
        <dbReference type="EMBL" id="QXQ13581.1"/>
    </source>
</evidence>
<keyword evidence="1" id="KW-0805">Transcription regulation</keyword>
<keyword evidence="3" id="KW-0804">Transcription</keyword>
<organism evidence="5 6">
    <name type="scientific">Skermania pinensis</name>
    <dbReference type="NCBI Taxonomy" id="39122"/>
    <lineage>
        <taxon>Bacteria</taxon>
        <taxon>Bacillati</taxon>
        <taxon>Actinomycetota</taxon>
        <taxon>Actinomycetes</taxon>
        <taxon>Mycobacteriales</taxon>
        <taxon>Gordoniaceae</taxon>
        <taxon>Skermania</taxon>
    </lineage>
</organism>
<accession>A0ABX8S8I0</accession>
<protein>
    <submittedName>
        <fullName evidence="5">AraC family transcriptional regulator</fullName>
    </submittedName>
</protein>
<proteinExistence type="predicted"/>
<dbReference type="PANTHER" id="PTHR47894">
    <property type="entry name" value="HTH-TYPE TRANSCRIPTIONAL REGULATOR GADX"/>
    <property type="match status" value="1"/>
</dbReference>
<dbReference type="PANTHER" id="PTHR47894:SF1">
    <property type="entry name" value="HTH-TYPE TRANSCRIPTIONAL REGULATOR VQSM"/>
    <property type="match status" value="1"/>
</dbReference>